<dbReference type="PROSITE" id="PS51257">
    <property type="entry name" value="PROKAR_LIPOPROTEIN"/>
    <property type="match status" value="1"/>
</dbReference>
<evidence type="ECO:0000256" key="1">
    <source>
        <dbReference type="ARBA" id="ARBA00004442"/>
    </source>
</evidence>
<evidence type="ECO:0000256" key="5">
    <source>
        <dbReference type="ARBA" id="ARBA00023237"/>
    </source>
</evidence>
<dbReference type="CDD" id="cd08977">
    <property type="entry name" value="SusD"/>
    <property type="match status" value="1"/>
</dbReference>
<dbReference type="OrthoDB" id="5694214at2"/>
<dbReference type="InterPro" id="IPR033985">
    <property type="entry name" value="SusD-like_N"/>
</dbReference>
<dbReference type="AlphaFoldDB" id="A0A6I4IMC9"/>
<evidence type="ECO:0000256" key="3">
    <source>
        <dbReference type="ARBA" id="ARBA00022729"/>
    </source>
</evidence>
<gene>
    <name evidence="8" type="ORF">GOQ30_12145</name>
</gene>
<accession>A0A6I4IMC9</accession>
<dbReference type="Gene3D" id="1.25.40.390">
    <property type="match status" value="1"/>
</dbReference>
<comment type="caution">
    <text evidence="8">The sequence shown here is derived from an EMBL/GenBank/DDBJ whole genome shotgun (WGS) entry which is preliminary data.</text>
</comment>
<evidence type="ECO:0000313" key="8">
    <source>
        <dbReference type="EMBL" id="MVO09912.1"/>
    </source>
</evidence>
<keyword evidence="5" id="KW-0998">Cell outer membrane</keyword>
<keyword evidence="3" id="KW-0732">Signal</keyword>
<feature type="domain" description="SusD-like N-terminal" evidence="7">
    <location>
        <begin position="87"/>
        <end position="228"/>
    </location>
</feature>
<dbReference type="InterPro" id="IPR011990">
    <property type="entry name" value="TPR-like_helical_dom_sf"/>
</dbReference>
<organism evidence="8 9">
    <name type="scientific">Flavobacterium profundi</name>
    <dbReference type="NCBI Taxonomy" id="1774945"/>
    <lineage>
        <taxon>Bacteria</taxon>
        <taxon>Pseudomonadati</taxon>
        <taxon>Bacteroidota</taxon>
        <taxon>Flavobacteriia</taxon>
        <taxon>Flavobacteriales</taxon>
        <taxon>Flavobacteriaceae</taxon>
        <taxon>Flavobacterium</taxon>
    </lineage>
</organism>
<evidence type="ECO:0000256" key="2">
    <source>
        <dbReference type="ARBA" id="ARBA00006275"/>
    </source>
</evidence>
<dbReference type="RefSeq" id="WP_140998283.1">
    <property type="nucleotide sequence ID" value="NZ_VDCZ01000009.1"/>
</dbReference>
<reference evidence="9" key="1">
    <citation type="submission" date="2019-05" db="EMBL/GenBank/DDBJ databases">
        <title>Flavobacterium profundi sp. nov., isolated from a deep-sea seamount.</title>
        <authorList>
            <person name="Zhang D.-C."/>
        </authorList>
    </citation>
    <scope>NUCLEOTIDE SEQUENCE [LARGE SCALE GENOMIC DNA]</scope>
    <source>
        <strain evidence="9">TP390</strain>
    </source>
</reference>
<feature type="domain" description="RagB/SusD" evidence="6">
    <location>
        <begin position="267"/>
        <end position="459"/>
    </location>
</feature>
<protein>
    <submittedName>
        <fullName evidence="8">RagB/SusD family nutrient uptake outer membrane protein</fullName>
    </submittedName>
</protein>
<dbReference type="InterPro" id="IPR012944">
    <property type="entry name" value="SusD_RagB_dom"/>
</dbReference>
<dbReference type="Proteomes" id="UP000431264">
    <property type="component" value="Unassembled WGS sequence"/>
</dbReference>
<dbReference type="SUPFAM" id="SSF48452">
    <property type="entry name" value="TPR-like"/>
    <property type="match status" value="1"/>
</dbReference>
<evidence type="ECO:0000313" key="9">
    <source>
        <dbReference type="Proteomes" id="UP000431264"/>
    </source>
</evidence>
<dbReference type="Pfam" id="PF14322">
    <property type="entry name" value="SusD-like_3"/>
    <property type="match status" value="1"/>
</dbReference>
<sequence>MKRISFIKIGSLALLSMVAITTSCEDDFLDKQPLGVAAEGDLGAGGFEETAFGLYGKLRTEGGITDFSKVWFQSIRSDDAAKGSTVTDAASLGNMFDSFNYDAAESWITKGNWQGHYRLIYACNDLIAAIEESGLTDEGTMINKAEATVIRAFAYFDLRRDFGEVPIILHKVVNPSDEIAPKATIAEIDAQIVADLTFAKQYLPMTWANYPGRATKGFAQTLLGKLYLYQQNWAMAANELAEVMSYGYSLYPEFNTLFLQEGDNSSESVFEVQFLRLAGVNYSNNYWETQGVRGSGSWDLGWGFNVPTQNLVDAFETGDPRREATILYSGQTDGYGLTVPASPPLAQPYWNKKAYTLPSERTEYSENKNHWANIKVLRYADVLLMYAEALNEQGQSSAAVDYINQVRARARNGNASVLPDIVATDQATVRTAIKQERRVEFAMEGERFYDLVRWGDAISVLGPLGYQARNAWYPIPQFAIDQSGGVLVQNPNY</sequence>
<evidence type="ECO:0000256" key="4">
    <source>
        <dbReference type="ARBA" id="ARBA00023136"/>
    </source>
</evidence>
<comment type="similarity">
    <text evidence="2">Belongs to the SusD family.</text>
</comment>
<keyword evidence="4" id="KW-0472">Membrane</keyword>
<dbReference type="GO" id="GO:0009279">
    <property type="term" value="C:cell outer membrane"/>
    <property type="evidence" value="ECO:0007669"/>
    <property type="project" value="UniProtKB-SubCell"/>
</dbReference>
<dbReference type="EMBL" id="WQLW01000009">
    <property type="protein sequence ID" value="MVO09912.1"/>
    <property type="molecule type" value="Genomic_DNA"/>
</dbReference>
<dbReference type="Pfam" id="PF07980">
    <property type="entry name" value="SusD_RagB"/>
    <property type="match status" value="1"/>
</dbReference>
<evidence type="ECO:0000259" key="7">
    <source>
        <dbReference type="Pfam" id="PF14322"/>
    </source>
</evidence>
<proteinExistence type="inferred from homology"/>
<comment type="subcellular location">
    <subcellularLocation>
        <location evidence="1">Cell outer membrane</location>
    </subcellularLocation>
</comment>
<name>A0A6I4IMC9_9FLAO</name>
<evidence type="ECO:0000259" key="6">
    <source>
        <dbReference type="Pfam" id="PF07980"/>
    </source>
</evidence>
<keyword evidence="9" id="KW-1185">Reference proteome</keyword>